<evidence type="ECO:0000313" key="3">
    <source>
        <dbReference type="EMBL" id="MBW2961020.1"/>
    </source>
</evidence>
<evidence type="ECO:0000259" key="2">
    <source>
        <dbReference type="Pfam" id="PF13290"/>
    </source>
</evidence>
<proteinExistence type="predicted"/>
<gene>
    <name evidence="3" type="ORF">KW502_04305</name>
</gene>
<feature type="region of interest" description="Disordered" evidence="1">
    <location>
        <begin position="176"/>
        <end position="199"/>
    </location>
</feature>
<feature type="domain" description="GH29D-like beta-sandwich" evidence="2">
    <location>
        <begin position="107"/>
        <end position="138"/>
    </location>
</feature>
<keyword evidence="4" id="KW-1185">Reference proteome</keyword>
<evidence type="ECO:0000256" key="1">
    <source>
        <dbReference type="SAM" id="MobiDB-lite"/>
    </source>
</evidence>
<organism evidence="3 4">
    <name type="scientific">Mesonia aestuariivivens</name>
    <dbReference type="NCBI Taxonomy" id="2796128"/>
    <lineage>
        <taxon>Bacteria</taxon>
        <taxon>Pseudomonadati</taxon>
        <taxon>Bacteroidota</taxon>
        <taxon>Flavobacteriia</taxon>
        <taxon>Flavobacteriales</taxon>
        <taxon>Flavobacteriaceae</taxon>
        <taxon>Mesonia</taxon>
    </lineage>
</organism>
<dbReference type="InterPro" id="IPR059177">
    <property type="entry name" value="GH29D-like_dom"/>
</dbReference>
<name>A0ABS6VZJ7_9FLAO</name>
<evidence type="ECO:0000313" key="4">
    <source>
        <dbReference type="Proteomes" id="UP000719267"/>
    </source>
</evidence>
<dbReference type="Pfam" id="PF13290">
    <property type="entry name" value="CHB_HEX_C_1"/>
    <property type="match status" value="1"/>
</dbReference>
<comment type="caution">
    <text evidence="3">The sequence shown here is derived from an EMBL/GenBank/DDBJ whole genome shotgun (WGS) entry which is preliminary data.</text>
</comment>
<accession>A0ABS6VZJ7</accession>
<protein>
    <submittedName>
        <fullName evidence="3">Chitobiase/beta-hexosaminidase C-terminal domain-containing protein</fullName>
    </submittedName>
</protein>
<sequence length="260" mass="28714">MGFSCLYYSAVEYLIVWYSDKCTSVVDQNLHTNFKISSGGEDIIFTNADGTEIDQVPAVDLESNVSYARQPDGIGSWLYFYTSTPGATNTGSGFSELMTPPNFSFSSGLYTTEFDLSLTHSNINAQIVYTLDGSEPSITNIGGTSYSYKNEYPLQPTDVPGPLLYDQYTSNMYASPIPIEDRSSDPDELTGKNPNQNILETPLNPVRKATVIKAKAYLNGVESETISHTYFVWSGGSPYDIPVISLQIQENYLFDYNDGV</sequence>
<dbReference type="RefSeq" id="WP_219039304.1">
    <property type="nucleotide sequence ID" value="NZ_JAHWDF010000003.1"/>
</dbReference>
<dbReference type="Proteomes" id="UP000719267">
    <property type="component" value="Unassembled WGS sequence"/>
</dbReference>
<reference evidence="3 4" key="1">
    <citation type="submission" date="2021-07" db="EMBL/GenBank/DDBJ databases">
        <title>Mesonia aestuariivivens sp. nov., isolated from a tidal flat.</title>
        <authorList>
            <person name="Kim Y.-O."/>
            <person name="Yoon J.-H."/>
        </authorList>
    </citation>
    <scope>NUCLEOTIDE SEQUENCE [LARGE SCALE GENOMIC DNA]</scope>
    <source>
        <strain evidence="3 4">JHPTF-M18</strain>
    </source>
</reference>
<dbReference type="EMBL" id="JAHWDF010000003">
    <property type="protein sequence ID" value="MBW2961020.1"/>
    <property type="molecule type" value="Genomic_DNA"/>
</dbReference>